<dbReference type="EC" id="1.3.8.4" evidence="8"/>
<evidence type="ECO:0000256" key="2">
    <source>
        <dbReference type="ARBA" id="ARBA00022630"/>
    </source>
</evidence>
<dbReference type="Pfam" id="PF02770">
    <property type="entry name" value="Acyl-CoA_dh_M"/>
    <property type="match status" value="1"/>
</dbReference>
<dbReference type="Proteomes" id="UP001414441">
    <property type="component" value="Unassembled WGS sequence"/>
</dbReference>
<sequence length="552" mass="61230">MSIVNQFKTHEVQNQPFALANYNAWETDTALKEAVAREGAAWAASHLKEFGALTGGELINSGFLANENKPKLRNFDSYGRRIDEVEFHPAYHDLMHAGMKYGMSNFAWRNQDRDSAHVARAAVMYLGSQPEAGFGCPMSMSYAAIPALRHSPALAEKWLPKLLSEHYDLRSLPMEEKLGCTMGMGMTEKQGGSDLRRNTTRAIQQEDGSYEIIGHKWFFSAPMCDAHLVLAQSDSGPSCFLVPRFRPDGTRNAVQVQRLKDKLGDWANASSEVEFQGAFGELVGIEGRGIPTIIEMVALTRLDCMIGSSAQMRQAIVQAIHHTSQREAFGKLLVNQPIMRNVLADLALESEAALALTMRIAHAVDRIETDPHEAALARIATAIGKYWICKRAPVLINEAQECLGGNGYVEETIMPRLYRQAPLNSIWEGSGNVQCLDVLRALKKEPETQRALFKELQQAAGKNADYDAELNLLIERFEDTQTLEFRSRYVIERLALMLQASILLQTEHTEIAQAFCRSRIGNEHGLAFGTLSPDAPVDLLIERAAGATKAVL</sequence>
<dbReference type="RefSeq" id="WP_347163290.1">
    <property type="nucleotide sequence ID" value="NZ_JBDLOB010000005.1"/>
</dbReference>
<evidence type="ECO:0000259" key="5">
    <source>
        <dbReference type="Pfam" id="PF00441"/>
    </source>
</evidence>
<reference evidence="8 9" key="1">
    <citation type="submission" date="2024-05" db="EMBL/GenBank/DDBJ databases">
        <title>Genome sequencing of Marine Estuary Bacteria, Pseudoalteromonas distincta strain FA, Psychrobacter proteolyticus strain EA, and Shewanella baltica strain CA.</title>
        <authorList>
            <person name="Dieffenbach S.A."/>
            <person name="Maclea K.S."/>
        </authorList>
    </citation>
    <scope>NUCLEOTIDE SEQUENCE [LARGE SCALE GENOMIC DNA]</scope>
    <source>
        <strain evidence="8 9">EA</strain>
    </source>
</reference>
<feature type="domain" description="Acyl-CoA dehydrogenase/oxidase C-terminal" evidence="5">
    <location>
        <begin position="287"/>
        <end position="442"/>
    </location>
</feature>
<dbReference type="Pfam" id="PF18158">
    <property type="entry name" value="AidB_N"/>
    <property type="match status" value="1"/>
</dbReference>
<dbReference type="Gene3D" id="2.40.110.20">
    <property type="match status" value="1"/>
</dbReference>
<evidence type="ECO:0000256" key="1">
    <source>
        <dbReference type="ARBA" id="ARBA00009347"/>
    </source>
</evidence>
<comment type="caution">
    <text evidence="8">The sequence shown here is derived from an EMBL/GenBank/DDBJ whole genome shotgun (WGS) entry which is preliminary data.</text>
</comment>
<dbReference type="SUPFAM" id="SSF56645">
    <property type="entry name" value="Acyl-CoA dehydrogenase NM domain-like"/>
    <property type="match status" value="1"/>
</dbReference>
<dbReference type="InterPro" id="IPR009075">
    <property type="entry name" value="AcylCo_DH/oxidase_C"/>
</dbReference>
<dbReference type="Gene3D" id="6.10.250.600">
    <property type="match status" value="1"/>
</dbReference>
<keyword evidence="3 4" id="KW-0274">FAD</keyword>
<evidence type="ECO:0000259" key="7">
    <source>
        <dbReference type="Pfam" id="PF18158"/>
    </source>
</evidence>
<keyword evidence="4 8" id="KW-0560">Oxidoreductase</keyword>
<dbReference type="NCBIfam" id="NF008594">
    <property type="entry name" value="PRK11561.1"/>
    <property type="match status" value="1"/>
</dbReference>
<comment type="similarity">
    <text evidence="1 4">Belongs to the acyl-CoA dehydrogenase family.</text>
</comment>
<name>A0ABV0D6P4_9GAMM</name>
<dbReference type="PANTHER" id="PTHR42707">
    <property type="entry name" value="ACYL-COA DEHYDROGENASE"/>
    <property type="match status" value="1"/>
</dbReference>
<dbReference type="SUPFAM" id="SSF47203">
    <property type="entry name" value="Acyl-CoA dehydrogenase C-terminal domain-like"/>
    <property type="match status" value="1"/>
</dbReference>
<evidence type="ECO:0000256" key="4">
    <source>
        <dbReference type="RuleBase" id="RU362125"/>
    </source>
</evidence>
<evidence type="ECO:0000313" key="8">
    <source>
        <dbReference type="EMBL" id="MEN8626149.1"/>
    </source>
</evidence>
<accession>A0ABV0D6P4</accession>
<dbReference type="InterPro" id="IPR052904">
    <property type="entry name" value="Acyl-CoA_dehydrogenase-like"/>
</dbReference>
<keyword evidence="2 4" id="KW-0285">Flavoprotein</keyword>
<evidence type="ECO:0000313" key="9">
    <source>
        <dbReference type="Proteomes" id="UP001414441"/>
    </source>
</evidence>
<feature type="domain" description="Acyl-CoA oxidase/dehydrogenase middle" evidence="6">
    <location>
        <begin position="184"/>
        <end position="276"/>
    </location>
</feature>
<protein>
    <submittedName>
        <fullName evidence="8">Isovaleryl-CoA dehydrogenase</fullName>
        <ecNumber evidence="8">1.3.8.4</ecNumber>
    </submittedName>
</protein>
<dbReference type="InterPro" id="IPR009100">
    <property type="entry name" value="AcylCoA_DH/oxidase_NM_dom_sf"/>
</dbReference>
<keyword evidence="9" id="KW-1185">Reference proteome</keyword>
<feature type="domain" description="Adaptive response protein AidB N-terminal" evidence="7">
    <location>
        <begin position="14"/>
        <end position="168"/>
    </location>
</feature>
<gene>
    <name evidence="8" type="ORF">ABFV72_09005</name>
</gene>
<dbReference type="Pfam" id="PF00441">
    <property type="entry name" value="Acyl-CoA_dh_1"/>
    <property type="match status" value="1"/>
</dbReference>
<dbReference type="InterPro" id="IPR006091">
    <property type="entry name" value="Acyl-CoA_Oxase/DH_mid-dom"/>
</dbReference>
<dbReference type="EMBL" id="JBDLOB010000005">
    <property type="protein sequence ID" value="MEN8626149.1"/>
    <property type="molecule type" value="Genomic_DNA"/>
</dbReference>
<organism evidence="8 9">
    <name type="scientific">Psychrobacter proteolyticus</name>
    <dbReference type="NCBI Taxonomy" id="147825"/>
    <lineage>
        <taxon>Bacteria</taxon>
        <taxon>Pseudomonadati</taxon>
        <taxon>Pseudomonadota</taxon>
        <taxon>Gammaproteobacteria</taxon>
        <taxon>Moraxellales</taxon>
        <taxon>Moraxellaceae</taxon>
        <taxon>Psychrobacter</taxon>
    </lineage>
</organism>
<dbReference type="GO" id="GO:0008470">
    <property type="term" value="F:3-methylbutanoyl-CoA dehydrogenase activity"/>
    <property type="evidence" value="ECO:0007669"/>
    <property type="project" value="UniProtKB-EC"/>
</dbReference>
<dbReference type="PANTHER" id="PTHR42707:SF3">
    <property type="entry name" value="ACYL-COA DEHYDROGENASE AIDB-RELATED"/>
    <property type="match status" value="1"/>
</dbReference>
<dbReference type="Gene3D" id="1.20.140.10">
    <property type="entry name" value="Butyryl-CoA Dehydrogenase, subunit A, domain 3"/>
    <property type="match status" value="1"/>
</dbReference>
<evidence type="ECO:0000256" key="3">
    <source>
        <dbReference type="ARBA" id="ARBA00022827"/>
    </source>
</evidence>
<comment type="cofactor">
    <cofactor evidence="4">
        <name>FAD</name>
        <dbReference type="ChEBI" id="CHEBI:57692"/>
    </cofactor>
</comment>
<evidence type="ECO:0000259" key="6">
    <source>
        <dbReference type="Pfam" id="PF02770"/>
    </source>
</evidence>
<dbReference type="InterPro" id="IPR041504">
    <property type="entry name" value="AidB_N"/>
</dbReference>
<dbReference type="InterPro" id="IPR036250">
    <property type="entry name" value="AcylCo_DH-like_C"/>
</dbReference>
<proteinExistence type="inferred from homology"/>